<dbReference type="Gene3D" id="3.90.79.10">
    <property type="entry name" value="Nucleoside Triphosphate Pyrophosphohydrolase"/>
    <property type="match status" value="1"/>
</dbReference>
<evidence type="ECO:0000313" key="2">
    <source>
        <dbReference type="EMBL" id="MFC7750341.1"/>
    </source>
</evidence>
<gene>
    <name evidence="2" type="ORF">ACFQWB_10425</name>
</gene>
<comment type="caution">
    <text evidence="2">The sequence shown here is derived from an EMBL/GenBank/DDBJ whole genome shotgun (WGS) entry which is preliminary data.</text>
</comment>
<dbReference type="PANTHER" id="PTHR10885">
    <property type="entry name" value="ISOPENTENYL-DIPHOSPHATE DELTA-ISOMERASE"/>
    <property type="match status" value="1"/>
</dbReference>
<keyword evidence="3" id="KW-1185">Reference proteome</keyword>
<dbReference type="Proteomes" id="UP001596528">
    <property type="component" value="Unassembled WGS sequence"/>
</dbReference>
<dbReference type="InterPro" id="IPR015797">
    <property type="entry name" value="NUDIX_hydrolase-like_dom_sf"/>
</dbReference>
<dbReference type="InterPro" id="IPR000086">
    <property type="entry name" value="NUDIX_hydrolase_dom"/>
</dbReference>
<proteinExistence type="predicted"/>
<dbReference type="PROSITE" id="PS51462">
    <property type="entry name" value="NUDIX"/>
    <property type="match status" value="1"/>
</dbReference>
<dbReference type="RefSeq" id="WP_138788042.1">
    <property type="nucleotide sequence ID" value="NZ_JBHTGQ010000023.1"/>
</dbReference>
<name>A0ABW2V4V2_9BACL</name>
<sequence length="213" mass="23984">MNEWFDIYDEGGRPIGTAPRSEVHARGYWHKTFQCWLYLDREGRRYVLFQRRQAGKDTYPLRYDITAAGHLAAGERIEEAVRELKEELGVDVPFERLVPLGEHRQQLRGAAGGREFVDNELCQVFACASPLPPERFRLQPEEVSGIYAAPLDDLAELFAGSKSRVAAPGFEPDADGAMRPVTVEVSADGFVPHGDGYYRDVFRKIADIRTPNG</sequence>
<evidence type="ECO:0000259" key="1">
    <source>
        <dbReference type="PROSITE" id="PS51462"/>
    </source>
</evidence>
<dbReference type="SUPFAM" id="SSF55811">
    <property type="entry name" value="Nudix"/>
    <property type="match status" value="1"/>
</dbReference>
<evidence type="ECO:0000313" key="3">
    <source>
        <dbReference type="Proteomes" id="UP001596528"/>
    </source>
</evidence>
<dbReference type="EMBL" id="JBHTGQ010000023">
    <property type="protein sequence ID" value="MFC7750341.1"/>
    <property type="molecule type" value="Genomic_DNA"/>
</dbReference>
<protein>
    <submittedName>
        <fullName evidence="2">NUDIX domain-containing protein</fullName>
    </submittedName>
</protein>
<accession>A0ABW2V4V2</accession>
<dbReference type="Pfam" id="PF00293">
    <property type="entry name" value="NUDIX"/>
    <property type="match status" value="1"/>
</dbReference>
<dbReference type="PANTHER" id="PTHR10885:SF0">
    <property type="entry name" value="ISOPENTENYL-DIPHOSPHATE DELTA-ISOMERASE"/>
    <property type="match status" value="1"/>
</dbReference>
<feature type="domain" description="Nudix hydrolase" evidence="1">
    <location>
        <begin position="28"/>
        <end position="171"/>
    </location>
</feature>
<reference evidence="3" key="1">
    <citation type="journal article" date="2019" name="Int. J. Syst. Evol. Microbiol.">
        <title>The Global Catalogue of Microorganisms (GCM) 10K type strain sequencing project: providing services to taxonomists for standard genome sequencing and annotation.</title>
        <authorList>
            <consortium name="The Broad Institute Genomics Platform"/>
            <consortium name="The Broad Institute Genome Sequencing Center for Infectious Disease"/>
            <person name="Wu L."/>
            <person name="Ma J."/>
        </authorList>
    </citation>
    <scope>NUCLEOTIDE SEQUENCE [LARGE SCALE GENOMIC DNA]</scope>
    <source>
        <strain evidence="3">JCM 18657</strain>
    </source>
</reference>
<dbReference type="CDD" id="cd04692">
    <property type="entry name" value="NUDIX_Hydrolase"/>
    <property type="match status" value="1"/>
</dbReference>
<organism evidence="2 3">
    <name type="scientific">Paenibacillus thermoaerophilus</name>
    <dbReference type="NCBI Taxonomy" id="1215385"/>
    <lineage>
        <taxon>Bacteria</taxon>
        <taxon>Bacillati</taxon>
        <taxon>Bacillota</taxon>
        <taxon>Bacilli</taxon>
        <taxon>Bacillales</taxon>
        <taxon>Paenibacillaceae</taxon>
        <taxon>Paenibacillus</taxon>
    </lineage>
</organism>